<keyword evidence="9" id="KW-0406">Ion transport</keyword>
<evidence type="ECO:0000259" key="18">
    <source>
        <dbReference type="Pfam" id="PF20519"/>
    </source>
</evidence>
<dbReference type="AlphaFoldDB" id="A0AA97K4T3"/>
<evidence type="ECO:0000256" key="13">
    <source>
        <dbReference type="ARBA" id="ARBA00023273"/>
    </source>
</evidence>
<sequence length="538" mass="62767">MKPQLAHSRDPEMKSSLQELLIYMIFLTDLGILTFGMVSTDMFYLNKVMSSLFLDTSMSETGNTNFKSIESVDDFWKYAEGPFLDGLYWDASDIRSSIAVNGTTRHIYYENLLLGVTQVRQLKVRNNTCSVYPAFRAFMKECYGPYHYLSEDKEHFGLKNGPEWWYFTSQSLSPWHQGLVGLYSSGGFTFTLPKSKNASIDKLTYLKEKGWLTRGTRVVFIDFSMYNANVNLFCVVRLVLEFPATGGVLPSWQIYSVKLLRYTTYYDYFLAFCEVIFCLFIFSYIIQESIKMKILKEEYIKNAWNWLEILLLLLSLLAIVFNIYHTVEVSSLLEYLLSNSFTYPDFYLLALWQTRCNNMISVNFCFTCIKIFKYVRFNKTMTQLSSTLSRCAKDIIGFAVMFIIIFFAYAQLGYVAFGSQTDEFSTFQNSIFTQFRIMLGDFNFASIEQANGILGPIYFITFVFFMFFVFLNMFLAIINDTYSKVKAEFSVMPSREFEISNRIREGYRKALAKRKLKRKSTSQNAILYAVRQDRRDKE</sequence>
<keyword evidence="11" id="KW-1015">Disulfide bond</keyword>
<keyword evidence="6 16" id="KW-0812">Transmembrane</keyword>
<dbReference type="GO" id="GO:0005509">
    <property type="term" value="F:calcium ion binding"/>
    <property type="evidence" value="ECO:0007669"/>
    <property type="project" value="InterPro"/>
</dbReference>
<keyword evidence="8" id="KW-0175">Coiled coil</keyword>
<dbReference type="PANTHER" id="PTHR10877">
    <property type="entry name" value="POLYCYSTIN FAMILY MEMBER"/>
    <property type="match status" value="1"/>
</dbReference>
<dbReference type="Pfam" id="PF08016">
    <property type="entry name" value="PKD_channel"/>
    <property type="match status" value="1"/>
</dbReference>
<dbReference type="InterPro" id="IPR051223">
    <property type="entry name" value="Polycystin"/>
</dbReference>
<evidence type="ECO:0000256" key="5">
    <source>
        <dbReference type="ARBA" id="ARBA00022475"/>
    </source>
</evidence>
<dbReference type="KEGG" id="emc:129340143"/>
<evidence type="ECO:0000256" key="11">
    <source>
        <dbReference type="ARBA" id="ARBA00023157"/>
    </source>
</evidence>
<feature type="transmembrane region" description="Helical" evidence="16">
    <location>
        <begin position="306"/>
        <end position="327"/>
    </location>
</feature>
<evidence type="ECO:0000256" key="7">
    <source>
        <dbReference type="ARBA" id="ARBA00022989"/>
    </source>
</evidence>
<dbReference type="GO" id="GO:0050982">
    <property type="term" value="P:detection of mechanical stimulus"/>
    <property type="evidence" value="ECO:0007669"/>
    <property type="project" value="TreeGrafter"/>
</dbReference>
<dbReference type="Gene3D" id="1.10.287.70">
    <property type="match status" value="1"/>
</dbReference>
<evidence type="ECO:0000256" key="6">
    <source>
        <dbReference type="ARBA" id="ARBA00022692"/>
    </source>
</evidence>
<feature type="disulfide bond" evidence="15">
    <location>
        <begin position="129"/>
        <end position="142"/>
    </location>
</feature>
<accession>A0AA97K4T3</accession>
<feature type="transmembrane region" description="Helical" evidence="16">
    <location>
        <begin position="395"/>
        <end position="417"/>
    </location>
</feature>
<keyword evidence="12" id="KW-0325">Glycoprotein</keyword>
<feature type="domain" description="Polycystin cation channel PKD1/PKD2" evidence="17">
    <location>
        <begin position="261"/>
        <end position="485"/>
    </location>
</feature>
<dbReference type="PRINTS" id="PR01433">
    <property type="entry name" value="POLYCYSTIN2"/>
</dbReference>
<gene>
    <name evidence="20" type="primary">LOC129340143</name>
</gene>
<feature type="transmembrane region" description="Helical" evidence="16">
    <location>
        <begin position="457"/>
        <end position="478"/>
    </location>
</feature>
<evidence type="ECO:0000256" key="10">
    <source>
        <dbReference type="ARBA" id="ARBA00023136"/>
    </source>
</evidence>
<keyword evidence="10 16" id="KW-0472">Membrane</keyword>
<dbReference type="Proteomes" id="UP001190640">
    <property type="component" value="Chromosome 12"/>
</dbReference>
<reference evidence="20" key="1">
    <citation type="submission" date="2025-08" db="UniProtKB">
        <authorList>
            <consortium name="RefSeq"/>
        </authorList>
    </citation>
    <scope>IDENTIFICATION</scope>
    <source>
        <tissue evidence="20">Blood</tissue>
    </source>
</reference>
<evidence type="ECO:0000256" key="1">
    <source>
        <dbReference type="ARBA" id="ARBA00004138"/>
    </source>
</evidence>
<keyword evidence="4" id="KW-0813">Transport</keyword>
<comment type="subcellular location">
    <subcellularLocation>
        <location evidence="2">Cell membrane</location>
        <topology evidence="2">Multi-pass membrane protein</topology>
    </subcellularLocation>
    <subcellularLocation>
        <location evidence="1">Cell projection</location>
        <location evidence="1">Cilium</location>
    </subcellularLocation>
</comment>
<evidence type="ECO:0000256" key="8">
    <source>
        <dbReference type="ARBA" id="ARBA00023054"/>
    </source>
</evidence>
<keyword evidence="13" id="KW-0966">Cell projection</keyword>
<evidence type="ECO:0000313" key="20">
    <source>
        <dbReference type="RefSeq" id="XP_054850723.1"/>
    </source>
</evidence>
<dbReference type="Pfam" id="PF20519">
    <property type="entry name" value="Polycystin_dom"/>
    <property type="match status" value="1"/>
</dbReference>
<feature type="domain" description="Polycystin" evidence="18">
    <location>
        <begin position="65"/>
        <end position="260"/>
    </location>
</feature>
<feature type="transmembrane region" description="Helical" evidence="16">
    <location>
        <begin position="20"/>
        <end position="44"/>
    </location>
</feature>
<dbReference type="GO" id="GO:0005262">
    <property type="term" value="F:calcium channel activity"/>
    <property type="evidence" value="ECO:0007669"/>
    <property type="project" value="TreeGrafter"/>
</dbReference>
<evidence type="ECO:0000256" key="15">
    <source>
        <dbReference type="PIRSR" id="PIRSR603915-2"/>
    </source>
</evidence>
<organism evidence="19 20">
    <name type="scientific">Eublepharis macularius</name>
    <name type="common">Leopard gecko</name>
    <name type="synonym">Cyrtodactylus macularius</name>
    <dbReference type="NCBI Taxonomy" id="481883"/>
    <lineage>
        <taxon>Eukaryota</taxon>
        <taxon>Metazoa</taxon>
        <taxon>Chordata</taxon>
        <taxon>Craniata</taxon>
        <taxon>Vertebrata</taxon>
        <taxon>Euteleostomi</taxon>
        <taxon>Lepidosauria</taxon>
        <taxon>Squamata</taxon>
        <taxon>Bifurcata</taxon>
        <taxon>Gekkota</taxon>
        <taxon>Eublepharidae</taxon>
        <taxon>Eublepharinae</taxon>
        <taxon>Eublepharis</taxon>
    </lineage>
</organism>
<feature type="transmembrane region" description="Helical" evidence="16">
    <location>
        <begin position="347"/>
        <end position="375"/>
    </location>
</feature>
<dbReference type="InterPro" id="IPR003915">
    <property type="entry name" value="PKD_2"/>
</dbReference>
<evidence type="ECO:0000256" key="3">
    <source>
        <dbReference type="ARBA" id="ARBA00007200"/>
    </source>
</evidence>
<evidence type="ECO:0000313" key="19">
    <source>
        <dbReference type="Proteomes" id="UP001190640"/>
    </source>
</evidence>
<keyword evidence="14" id="KW-0407">Ion channel</keyword>
<evidence type="ECO:0000256" key="16">
    <source>
        <dbReference type="SAM" id="Phobius"/>
    </source>
</evidence>
<dbReference type="InterPro" id="IPR046791">
    <property type="entry name" value="Polycystin_dom"/>
</dbReference>
<dbReference type="InterPro" id="IPR013122">
    <property type="entry name" value="PKD1_2_channel"/>
</dbReference>
<dbReference type="RefSeq" id="XP_054850723.1">
    <property type="nucleotide sequence ID" value="XM_054994748.1"/>
</dbReference>
<evidence type="ECO:0000256" key="4">
    <source>
        <dbReference type="ARBA" id="ARBA00022448"/>
    </source>
</evidence>
<dbReference type="FunFam" id="1.10.287.70:FF:000055">
    <property type="entry name" value="Polycystic kidney disease 2-like 1"/>
    <property type="match status" value="1"/>
</dbReference>
<proteinExistence type="inferred from homology"/>
<dbReference type="GO" id="GO:0005886">
    <property type="term" value="C:plasma membrane"/>
    <property type="evidence" value="ECO:0007669"/>
    <property type="project" value="UniProtKB-SubCell"/>
</dbReference>
<comment type="similarity">
    <text evidence="3">Belongs to the polycystin family.</text>
</comment>
<keyword evidence="19" id="KW-1185">Reference proteome</keyword>
<evidence type="ECO:0000256" key="2">
    <source>
        <dbReference type="ARBA" id="ARBA00004651"/>
    </source>
</evidence>
<protein>
    <submittedName>
        <fullName evidence="20">Polycystic kidney disease 2-like 2 protein</fullName>
    </submittedName>
</protein>
<evidence type="ECO:0000256" key="14">
    <source>
        <dbReference type="ARBA" id="ARBA00023303"/>
    </source>
</evidence>
<dbReference type="PANTHER" id="PTHR10877:SF47">
    <property type="entry name" value="POLYCYSTIN-2-LIKE PROTEIN 2"/>
    <property type="match status" value="1"/>
</dbReference>
<keyword evidence="7 16" id="KW-1133">Transmembrane helix</keyword>
<dbReference type="GO" id="GO:0005929">
    <property type="term" value="C:cilium"/>
    <property type="evidence" value="ECO:0007669"/>
    <property type="project" value="UniProtKB-SubCell"/>
</dbReference>
<evidence type="ECO:0000256" key="9">
    <source>
        <dbReference type="ARBA" id="ARBA00023065"/>
    </source>
</evidence>
<feature type="transmembrane region" description="Helical" evidence="16">
    <location>
        <begin position="265"/>
        <end position="286"/>
    </location>
</feature>
<keyword evidence="5" id="KW-1003">Cell membrane</keyword>
<name>A0AA97K4T3_EUBMA</name>
<dbReference type="GeneID" id="129340143"/>
<evidence type="ECO:0000259" key="17">
    <source>
        <dbReference type="Pfam" id="PF08016"/>
    </source>
</evidence>
<evidence type="ECO:0000256" key="12">
    <source>
        <dbReference type="ARBA" id="ARBA00023180"/>
    </source>
</evidence>